<dbReference type="AlphaFoldDB" id="A0A6U7YZM2"/>
<dbReference type="EMBL" id="HBGA01052390">
    <property type="protein sequence ID" value="CAD9008158.1"/>
    <property type="molecule type" value="Transcribed_RNA"/>
</dbReference>
<gene>
    <name evidence="1" type="ORF">EGYM00392_LOCUS19252</name>
    <name evidence="2" type="ORF">EGYM00392_LOCUS19253</name>
</gene>
<evidence type="ECO:0000313" key="2">
    <source>
        <dbReference type="EMBL" id="CAD9008159.1"/>
    </source>
</evidence>
<reference evidence="2" key="1">
    <citation type="submission" date="2021-01" db="EMBL/GenBank/DDBJ databases">
        <authorList>
            <person name="Corre E."/>
            <person name="Pelletier E."/>
            <person name="Niang G."/>
            <person name="Scheremetjew M."/>
            <person name="Finn R."/>
            <person name="Kale V."/>
            <person name="Holt S."/>
            <person name="Cochrane G."/>
            <person name="Meng A."/>
            <person name="Brown T."/>
            <person name="Cohen L."/>
        </authorList>
    </citation>
    <scope>NUCLEOTIDE SEQUENCE</scope>
    <source>
        <strain evidence="2">NIES-381</strain>
    </source>
</reference>
<protein>
    <submittedName>
        <fullName evidence="2">Uncharacterized protein</fullName>
    </submittedName>
</protein>
<name>A0A6U7YZM2_9EUGL</name>
<evidence type="ECO:0000313" key="1">
    <source>
        <dbReference type="EMBL" id="CAD9008158.1"/>
    </source>
</evidence>
<organism evidence="2">
    <name type="scientific">Eutreptiella gymnastica</name>
    <dbReference type="NCBI Taxonomy" id="73025"/>
    <lineage>
        <taxon>Eukaryota</taxon>
        <taxon>Discoba</taxon>
        <taxon>Euglenozoa</taxon>
        <taxon>Euglenida</taxon>
        <taxon>Spirocuta</taxon>
        <taxon>Euglenophyceae</taxon>
        <taxon>Eutreptiales</taxon>
        <taxon>Eutreptiaceae</taxon>
        <taxon>Eutreptiella</taxon>
    </lineage>
</organism>
<sequence length="100" mass="10926">MPNFRGNLPSLYPHCAPVARAKPEVAPPTAPGAGKGEALAWNGLFRCDVGSKEHTERGVWRTQPPHTPPTCPMHACPTGTHFCTTYLDCTCPTHTWVYNL</sequence>
<proteinExistence type="predicted"/>
<dbReference type="EMBL" id="HBGA01052391">
    <property type="protein sequence ID" value="CAD9008159.1"/>
    <property type="molecule type" value="Transcribed_RNA"/>
</dbReference>
<accession>A0A6U7YZM2</accession>